<keyword evidence="3" id="KW-1185">Reference proteome</keyword>
<evidence type="ECO:0008006" key="4">
    <source>
        <dbReference type="Google" id="ProtNLM"/>
    </source>
</evidence>
<protein>
    <recommendedName>
        <fullName evidence="4">Transposase DDE domain-containing protein</fullName>
    </recommendedName>
</protein>
<name>A0ABV7MGI0_9HYPH</name>
<reference evidence="3" key="1">
    <citation type="journal article" date="2019" name="Int. J. Syst. Evol. Microbiol.">
        <title>The Global Catalogue of Microorganisms (GCM) 10K type strain sequencing project: providing services to taxonomists for standard genome sequencing and annotation.</title>
        <authorList>
            <consortium name="The Broad Institute Genomics Platform"/>
            <consortium name="The Broad Institute Genome Sequencing Center for Infectious Disease"/>
            <person name="Wu L."/>
            <person name="Ma J."/>
        </authorList>
    </citation>
    <scope>NUCLEOTIDE SEQUENCE [LARGE SCALE GENOMIC DNA]</scope>
    <source>
        <strain evidence="3">ICMP 19515</strain>
    </source>
</reference>
<proteinExistence type="predicted"/>
<organism evidence="2 3">
    <name type="scientific">Mesorhizobium cantuariense</name>
    <dbReference type="NCBI Taxonomy" id="1300275"/>
    <lineage>
        <taxon>Bacteria</taxon>
        <taxon>Pseudomonadati</taxon>
        <taxon>Pseudomonadota</taxon>
        <taxon>Alphaproteobacteria</taxon>
        <taxon>Hyphomicrobiales</taxon>
        <taxon>Phyllobacteriaceae</taxon>
        <taxon>Mesorhizobium</taxon>
    </lineage>
</organism>
<sequence>MPDKPVTAIAKLEIPHLGKKRVGFHLHRLRKQFARAAAKHIRQWIINFVGLTKANNVDSLVHGVSLSLRGSGRLRHPPRYAALLKPSSPSFRHSSGPSPRILAGFFAPTGDTRDCGNRR</sequence>
<comment type="caution">
    <text evidence="2">The sequence shown here is derived from an EMBL/GenBank/DDBJ whole genome shotgun (WGS) entry which is preliminary data.</text>
</comment>
<dbReference type="Proteomes" id="UP001595648">
    <property type="component" value="Unassembled WGS sequence"/>
</dbReference>
<evidence type="ECO:0000256" key="1">
    <source>
        <dbReference type="SAM" id="MobiDB-lite"/>
    </source>
</evidence>
<dbReference type="EMBL" id="JBHRVD010000001">
    <property type="protein sequence ID" value="MFC3320967.1"/>
    <property type="molecule type" value="Genomic_DNA"/>
</dbReference>
<evidence type="ECO:0000313" key="2">
    <source>
        <dbReference type="EMBL" id="MFC3320967.1"/>
    </source>
</evidence>
<accession>A0ABV7MGI0</accession>
<evidence type="ECO:0000313" key="3">
    <source>
        <dbReference type="Proteomes" id="UP001595648"/>
    </source>
</evidence>
<feature type="region of interest" description="Disordered" evidence="1">
    <location>
        <begin position="85"/>
        <end position="119"/>
    </location>
</feature>
<gene>
    <name evidence="2" type="ORF">ACFOJ9_04065</name>
</gene>
<dbReference type="RefSeq" id="WP_378977012.1">
    <property type="nucleotide sequence ID" value="NZ_JBHRVD010000001.1"/>
</dbReference>
<feature type="compositionally biased region" description="Low complexity" evidence="1">
    <location>
        <begin position="86"/>
        <end position="99"/>
    </location>
</feature>